<dbReference type="SMART" id="SM00433">
    <property type="entry name" value="TOP2c"/>
    <property type="match status" value="1"/>
</dbReference>
<dbReference type="FunFam" id="3.40.50.670:FF:000001">
    <property type="entry name" value="DNA topoisomerase 2"/>
    <property type="match status" value="1"/>
</dbReference>
<evidence type="ECO:0000256" key="10">
    <source>
        <dbReference type="ARBA" id="ARBA00023125"/>
    </source>
</evidence>
<comment type="similarity">
    <text evidence="4 13">Belongs to the type II topoisomerase family.</text>
</comment>
<evidence type="ECO:0000256" key="5">
    <source>
        <dbReference type="ARBA" id="ARBA00022723"/>
    </source>
</evidence>
<feature type="compositionally biased region" description="Basic residues" evidence="14">
    <location>
        <begin position="1358"/>
        <end position="1369"/>
    </location>
</feature>
<dbReference type="FunFam" id="3.30.230.10:FF:000008">
    <property type="entry name" value="DNA topoisomerase 2"/>
    <property type="match status" value="1"/>
</dbReference>
<dbReference type="STRING" id="312017.I7M5X3"/>
<evidence type="ECO:0000259" key="16">
    <source>
        <dbReference type="PROSITE" id="PS52040"/>
    </source>
</evidence>
<dbReference type="EMBL" id="GG662507">
    <property type="protein sequence ID" value="EAR83749.1"/>
    <property type="molecule type" value="Genomic_DNA"/>
</dbReference>
<feature type="compositionally biased region" description="Basic and acidic residues" evidence="14">
    <location>
        <begin position="1218"/>
        <end position="1268"/>
    </location>
</feature>
<feature type="compositionally biased region" description="Polar residues" evidence="14">
    <location>
        <begin position="1304"/>
        <end position="1319"/>
    </location>
</feature>
<feature type="active site" description="O-(5'-phospho-DNA)-tyrosine intermediate" evidence="12">
    <location>
        <position position="773"/>
    </location>
</feature>
<dbReference type="OMA" id="FKVETIH"/>
<reference evidence="18" key="1">
    <citation type="journal article" date="2006" name="PLoS Biol.">
        <title>Macronuclear genome sequence of the ciliate Tetrahymena thermophila, a model eukaryote.</title>
        <authorList>
            <person name="Eisen J.A."/>
            <person name="Coyne R.S."/>
            <person name="Wu M."/>
            <person name="Wu D."/>
            <person name="Thiagarajan M."/>
            <person name="Wortman J.R."/>
            <person name="Badger J.H."/>
            <person name="Ren Q."/>
            <person name="Amedeo P."/>
            <person name="Jones K.M."/>
            <person name="Tallon L.J."/>
            <person name="Delcher A.L."/>
            <person name="Salzberg S.L."/>
            <person name="Silva J.C."/>
            <person name="Haas B.J."/>
            <person name="Majoros W.H."/>
            <person name="Farzad M."/>
            <person name="Carlton J.M."/>
            <person name="Smith R.K. Jr."/>
            <person name="Garg J."/>
            <person name="Pearlman R.E."/>
            <person name="Karrer K.M."/>
            <person name="Sun L."/>
            <person name="Manning G."/>
            <person name="Elde N.C."/>
            <person name="Turkewitz A.P."/>
            <person name="Asai D.J."/>
            <person name="Wilkes D.E."/>
            <person name="Wang Y."/>
            <person name="Cai H."/>
            <person name="Collins K."/>
            <person name="Stewart B.A."/>
            <person name="Lee S.R."/>
            <person name="Wilamowska K."/>
            <person name="Weinberg Z."/>
            <person name="Ruzzo W.L."/>
            <person name="Wloga D."/>
            <person name="Gaertig J."/>
            <person name="Frankel J."/>
            <person name="Tsao C.-C."/>
            <person name="Gorovsky M.A."/>
            <person name="Keeling P.J."/>
            <person name="Waller R.F."/>
            <person name="Patron N.J."/>
            <person name="Cherry J.M."/>
            <person name="Stover N.A."/>
            <person name="Krieger C.J."/>
            <person name="del Toro C."/>
            <person name="Ryder H.F."/>
            <person name="Williamson S.C."/>
            <person name="Barbeau R.A."/>
            <person name="Hamilton E.P."/>
            <person name="Orias E."/>
        </authorList>
    </citation>
    <scope>NUCLEOTIDE SEQUENCE [LARGE SCALE GENOMIC DNA]</scope>
    <source>
        <strain evidence="18">SB210</strain>
    </source>
</reference>
<dbReference type="InterPro" id="IPR050634">
    <property type="entry name" value="DNA_Topoisomerase_II"/>
</dbReference>
<dbReference type="SUPFAM" id="SSF55874">
    <property type="entry name" value="ATPase domain of HSP90 chaperone/DNA topoisomerase II/histidine kinase"/>
    <property type="match status" value="1"/>
</dbReference>
<evidence type="ECO:0000256" key="6">
    <source>
        <dbReference type="ARBA" id="ARBA00022741"/>
    </source>
</evidence>
<protein>
    <recommendedName>
        <fullName evidence="13">DNA topoisomerase 2</fullName>
        <ecNumber evidence="13">5.6.2.2</ecNumber>
    </recommendedName>
</protein>
<dbReference type="Pfam" id="PF16898">
    <property type="entry name" value="TOPRIM_C"/>
    <property type="match status" value="1"/>
</dbReference>
<dbReference type="InterPro" id="IPR014721">
    <property type="entry name" value="Ribsml_uS5_D2-typ_fold_subgr"/>
</dbReference>
<keyword evidence="18" id="KW-1185">Reference proteome</keyword>
<evidence type="ECO:0000256" key="1">
    <source>
        <dbReference type="ARBA" id="ARBA00000185"/>
    </source>
</evidence>
<dbReference type="GO" id="GO:0003918">
    <property type="term" value="F:DNA topoisomerase type II (double strand cut, ATP-hydrolyzing) activity"/>
    <property type="evidence" value="ECO:0007669"/>
    <property type="project" value="UniProtKB-UniRule"/>
</dbReference>
<evidence type="ECO:0000259" key="15">
    <source>
        <dbReference type="PROSITE" id="PS50880"/>
    </source>
</evidence>
<dbReference type="InterPro" id="IPR006171">
    <property type="entry name" value="TOPRIM_dom"/>
</dbReference>
<dbReference type="PANTHER" id="PTHR10169">
    <property type="entry name" value="DNA TOPOISOMERASE/GYRASE"/>
    <property type="match status" value="1"/>
</dbReference>
<keyword evidence="6 13" id="KW-0547">Nucleotide-binding</keyword>
<feature type="domain" description="Toprim" evidence="15">
    <location>
        <begin position="435"/>
        <end position="550"/>
    </location>
</feature>
<dbReference type="GO" id="GO:0006265">
    <property type="term" value="P:DNA topological change"/>
    <property type="evidence" value="ECO:0007669"/>
    <property type="project" value="UniProtKB-UniRule"/>
</dbReference>
<keyword evidence="11 12" id="KW-0413">Isomerase</keyword>
<evidence type="ECO:0000256" key="14">
    <source>
        <dbReference type="SAM" id="MobiDB-lite"/>
    </source>
</evidence>
<feature type="compositionally biased region" description="Polar residues" evidence="14">
    <location>
        <begin position="1279"/>
        <end position="1290"/>
    </location>
</feature>
<evidence type="ECO:0000256" key="3">
    <source>
        <dbReference type="ARBA" id="ARBA00001946"/>
    </source>
</evidence>
<dbReference type="InterPro" id="IPR003594">
    <property type="entry name" value="HATPase_dom"/>
</dbReference>
<comment type="cofactor">
    <cofactor evidence="3">
        <name>Mg(2+)</name>
        <dbReference type="ChEBI" id="CHEBI:18420"/>
    </cofactor>
</comment>
<dbReference type="InterPro" id="IPR002205">
    <property type="entry name" value="Topo_IIA_dom_A"/>
</dbReference>
<dbReference type="KEGG" id="tet:TTHERM_00825440"/>
<dbReference type="InterPro" id="IPR013506">
    <property type="entry name" value="Topo_IIA_bsu_dom2"/>
</dbReference>
<feature type="region of interest" description="Disordered" evidence="14">
    <location>
        <begin position="1065"/>
        <end position="1098"/>
    </location>
</feature>
<feature type="domain" description="Topo IIA-type catalytic" evidence="16">
    <location>
        <begin position="683"/>
        <end position="1151"/>
    </location>
</feature>
<dbReference type="Gene3D" id="3.30.230.10">
    <property type="match status" value="1"/>
</dbReference>
<dbReference type="Gene3D" id="3.30.1490.30">
    <property type="match status" value="1"/>
</dbReference>
<dbReference type="eggNOG" id="KOG0355">
    <property type="taxonomic scope" value="Eukaryota"/>
</dbReference>
<dbReference type="PROSITE" id="PS52040">
    <property type="entry name" value="TOPO_IIA"/>
    <property type="match status" value="1"/>
</dbReference>
<dbReference type="FunFam" id="3.30.565.10:FF:000004">
    <property type="entry name" value="DNA topoisomerase 2"/>
    <property type="match status" value="1"/>
</dbReference>
<dbReference type="CDD" id="cd03481">
    <property type="entry name" value="TopoIIA_Trans_ScTopoIIA"/>
    <property type="match status" value="1"/>
</dbReference>
<feature type="compositionally biased region" description="Acidic residues" evidence="14">
    <location>
        <begin position="1376"/>
        <end position="1397"/>
    </location>
</feature>
<dbReference type="PROSITE" id="PS00177">
    <property type="entry name" value="TOPOISOMERASE_II"/>
    <property type="match status" value="1"/>
</dbReference>
<dbReference type="SUPFAM" id="SSF54211">
    <property type="entry name" value="Ribosomal protein S5 domain 2-like"/>
    <property type="match status" value="1"/>
</dbReference>
<dbReference type="PRINTS" id="PR01158">
    <property type="entry name" value="TOPISMRASEII"/>
</dbReference>
<dbReference type="PROSITE" id="PS50880">
    <property type="entry name" value="TOPRIM"/>
    <property type="match status" value="1"/>
</dbReference>
<dbReference type="CDD" id="cd00187">
    <property type="entry name" value="TOP4c"/>
    <property type="match status" value="1"/>
</dbReference>
<dbReference type="Gene3D" id="3.90.199.10">
    <property type="entry name" value="Topoisomerase II, domain 5"/>
    <property type="match status" value="1"/>
</dbReference>
<dbReference type="Pfam" id="PF02518">
    <property type="entry name" value="HATPase_c"/>
    <property type="match status" value="1"/>
</dbReference>
<evidence type="ECO:0000256" key="13">
    <source>
        <dbReference type="RuleBase" id="RU362094"/>
    </source>
</evidence>
<dbReference type="RefSeq" id="XP_001031412.1">
    <property type="nucleotide sequence ID" value="XM_001031412.3"/>
</dbReference>
<feature type="region of interest" description="Disordered" evidence="14">
    <location>
        <begin position="1162"/>
        <end position="1416"/>
    </location>
</feature>
<feature type="compositionally biased region" description="Acidic residues" evidence="14">
    <location>
        <begin position="1331"/>
        <end position="1341"/>
    </location>
</feature>
<evidence type="ECO:0000256" key="4">
    <source>
        <dbReference type="ARBA" id="ARBA00011080"/>
    </source>
</evidence>
<keyword evidence="5" id="KW-0479">Metal-binding</keyword>
<dbReference type="SMART" id="SM00434">
    <property type="entry name" value="TOP4c"/>
    <property type="match status" value="1"/>
</dbReference>
<dbReference type="GO" id="GO:0005634">
    <property type="term" value="C:nucleus"/>
    <property type="evidence" value="ECO:0007669"/>
    <property type="project" value="TreeGrafter"/>
</dbReference>
<evidence type="ECO:0000256" key="9">
    <source>
        <dbReference type="ARBA" id="ARBA00023029"/>
    </source>
</evidence>
<keyword evidence="9 12" id="KW-0799">Topoisomerase</keyword>
<dbReference type="InterPro" id="IPR013760">
    <property type="entry name" value="Topo_IIA-like_dom_sf"/>
</dbReference>
<evidence type="ECO:0000256" key="7">
    <source>
        <dbReference type="ARBA" id="ARBA00022840"/>
    </source>
</evidence>
<dbReference type="PANTHER" id="PTHR10169:SF38">
    <property type="entry name" value="DNA TOPOISOMERASE 2"/>
    <property type="match status" value="1"/>
</dbReference>
<dbReference type="GO" id="GO:0005524">
    <property type="term" value="F:ATP binding"/>
    <property type="evidence" value="ECO:0007669"/>
    <property type="project" value="UniProtKB-UniRule"/>
</dbReference>
<dbReference type="Gene3D" id="3.30.1360.40">
    <property type="match status" value="1"/>
</dbReference>
<evidence type="ECO:0000256" key="8">
    <source>
        <dbReference type="ARBA" id="ARBA00022842"/>
    </source>
</evidence>
<comment type="cofactor">
    <cofactor evidence="2">
        <name>Ca(2+)</name>
        <dbReference type="ChEBI" id="CHEBI:29108"/>
    </cofactor>
</comment>
<dbReference type="CDD" id="cd16930">
    <property type="entry name" value="HATPase_TopII-like"/>
    <property type="match status" value="1"/>
</dbReference>
<organism evidence="17 18">
    <name type="scientific">Tetrahymena thermophila (strain SB210)</name>
    <dbReference type="NCBI Taxonomy" id="312017"/>
    <lineage>
        <taxon>Eukaryota</taxon>
        <taxon>Sar</taxon>
        <taxon>Alveolata</taxon>
        <taxon>Ciliophora</taxon>
        <taxon>Intramacronucleata</taxon>
        <taxon>Oligohymenophorea</taxon>
        <taxon>Hymenostomatida</taxon>
        <taxon>Tetrahymenina</taxon>
        <taxon>Tetrahymenidae</taxon>
        <taxon>Tetrahymena</taxon>
    </lineage>
</organism>
<feature type="compositionally biased region" description="Basic and acidic residues" evidence="14">
    <location>
        <begin position="1065"/>
        <end position="1076"/>
    </location>
</feature>
<dbReference type="Gene3D" id="1.10.268.10">
    <property type="entry name" value="Topoisomerase, domain 3"/>
    <property type="match status" value="1"/>
</dbReference>
<dbReference type="InterPro" id="IPR036890">
    <property type="entry name" value="HATPase_C_sf"/>
</dbReference>
<dbReference type="GO" id="GO:0000819">
    <property type="term" value="P:sister chromatid segregation"/>
    <property type="evidence" value="ECO:0007669"/>
    <property type="project" value="TreeGrafter"/>
</dbReference>
<name>I7M5X3_TETTS</name>
<dbReference type="EC" id="5.6.2.2" evidence="13"/>
<evidence type="ECO:0000256" key="2">
    <source>
        <dbReference type="ARBA" id="ARBA00001913"/>
    </source>
</evidence>
<dbReference type="Proteomes" id="UP000009168">
    <property type="component" value="Unassembled WGS sequence"/>
</dbReference>
<dbReference type="InterPro" id="IPR013758">
    <property type="entry name" value="Topo_IIA_A/C_ab"/>
</dbReference>
<dbReference type="FunFam" id="3.90.199.10:FF:000002">
    <property type="entry name" value="DNA topoisomerase 2"/>
    <property type="match status" value="1"/>
</dbReference>
<dbReference type="InterPro" id="IPR020568">
    <property type="entry name" value="Ribosomal_Su5_D2-typ_SF"/>
</dbReference>
<evidence type="ECO:0000256" key="12">
    <source>
        <dbReference type="PROSITE-ProRule" id="PRU01384"/>
    </source>
</evidence>
<proteinExistence type="inferred from homology"/>
<dbReference type="FunCoup" id="I7M5X3">
    <property type="interactions" value="385"/>
</dbReference>
<evidence type="ECO:0000313" key="17">
    <source>
        <dbReference type="EMBL" id="EAR83749.1"/>
    </source>
</evidence>
<dbReference type="GO" id="GO:0003677">
    <property type="term" value="F:DNA binding"/>
    <property type="evidence" value="ECO:0007669"/>
    <property type="project" value="UniProtKB-UniRule"/>
</dbReference>
<dbReference type="InterPro" id="IPR031660">
    <property type="entry name" value="TOPRIM_C"/>
</dbReference>
<dbReference type="PRINTS" id="PR00418">
    <property type="entry name" value="TPI2FAMILY"/>
</dbReference>
<dbReference type="Pfam" id="PF00521">
    <property type="entry name" value="DNA_topoisoIV"/>
    <property type="match status" value="1"/>
</dbReference>
<dbReference type="GO" id="GO:0000712">
    <property type="term" value="P:resolution of meiotic recombination intermediates"/>
    <property type="evidence" value="ECO:0007669"/>
    <property type="project" value="TreeGrafter"/>
</dbReference>
<dbReference type="Pfam" id="PF00204">
    <property type="entry name" value="DNA_gyraseB"/>
    <property type="match status" value="1"/>
</dbReference>
<comment type="function">
    <text evidence="13">Control of topological states of DNA by transient breakage and subsequent rejoining of DNA strands. Topoisomerase II makes double-strand breaks.</text>
</comment>
<dbReference type="Pfam" id="PF01751">
    <property type="entry name" value="Toprim"/>
    <property type="match status" value="1"/>
</dbReference>
<gene>
    <name evidence="17" type="ORF">TTHERM_00825440</name>
</gene>
<dbReference type="InParanoid" id="I7M5X3"/>
<comment type="catalytic activity">
    <reaction evidence="1 12 13">
        <text>ATP-dependent breakage, passage and rejoining of double-stranded DNA.</text>
        <dbReference type="EC" id="5.6.2.2"/>
    </reaction>
</comment>
<dbReference type="HOGENOM" id="CLU_001935_1_0_1"/>
<keyword evidence="8" id="KW-0460">Magnesium</keyword>
<feature type="compositionally biased region" description="Acidic residues" evidence="14">
    <location>
        <begin position="1077"/>
        <end position="1096"/>
    </location>
</feature>
<dbReference type="Gene3D" id="3.30.565.10">
    <property type="entry name" value="Histidine kinase-like ATPase, C-terminal domain"/>
    <property type="match status" value="1"/>
</dbReference>
<dbReference type="CDD" id="cd03365">
    <property type="entry name" value="TOPRIM_TopoIIA"/>
    <property type="match status" value="1"/>
</dbReference>
<evidence type="ECO:0000256" key="11">
    <source>
        <dbReference type="ARBA" id="ARBA00023235"/>
    </source>
</evidence>
<dbReference type="InterPro" id="IPR013757">
    <property type="entry name" value="Topo_IIA_A_a_sf"/>
</dbReference>
<dbReference type="InterPro" id="IPR001154">
    <property type="entry name" value="TopoII_euk"/>
</dbReference>
<keyword evidence="7 13" id="KW-0067">ATP-binding</keyword>
<dbReference type="InterPro" id="IPR013759">
    <property type="entry name" value="Topo_IIA_B_C"/>
</dbReference>
<dbReference type="GO" id="GO:0046872">
    <property type="term" value="F:metal ion binding"/>
    <property type="evidence" value="ECO:0007669"/>
    <property type="project" value="UniProtKB-KW"/>
</dbReference>
<dbReference type="InterPro" id="IPR001241">
    <property type="entry name" value="Topo_IIA"/>
</dbReference>
<dbReference type="InterPro" id="IPR018522">
    <property type="entry name" value="TopoIIA_CS"/>
</dbReference>
<dbReference type="Gene3D" id="3.40.50.670">
    <property type="match status" value="1"/>
</dbReference>
<dbReference type="OrthoDB" id="276498at2759"/>
<dbReference type="GeneID" id="7836994"/>
<sequence>MSKQEKSVEERYQKKSQIEHILLRPDSYVGSIENEQKSLWILNKEGTALEEKEIDFVPAFYKIFDEIIVNAADNFQRNQDGAPMDTIKVMIDQQNQMISVWNNGQGIPIQIHKEHNIYIPEMIFGHLLTSSNYDDKEEKVVGGRNGFGAKLTNIFSKKFIVECNDDKRKKYYKQEWRKNMSERTEPLITENKKGGNFTCVTFYPDLSKFKMQNISDDMANLLRKRVYDMAGIFNNKVKVYLNNEQIKIKSFSQYVNLFIPDIEEQYKCYDPTMTSDRWEILVTFSDGQFKQVSFVNGICTSRGGKHVDFVIDKIVERMQEQILKKNKDLDIKPHQIKQNLFIFMNCLIVNPSFDSQTKDTLTTKASAFGSKPELSEKFIKKILGTGIIEQIVSQAKARQNAKLAKTLKGGKKGRITGIPKLDDANDAGTARSENCTLILTEGDSAKALAMAGIEVVGRDNYGVFPLKGKLLNVREANKKQIIENQEIQNICKIIGLDPAVQNYENTKQLRYGSLMIMADQDSDGSHIKGLVINFIHHFWPSLFKMKGFLKEFITPILKVTKGDEVHSFFTIQDFKNFAAQKGDRLKQYKVKYYKGLGTSTDKEAKEYFSNFYKHQINFQYLDENDMEAIELGFSGKKIKERKDWLANYDPNSFVDYNIKQLRYKDFIDRELIHFSNADNLRSIPSLCDGLKPGQRKILFSCFKRNLKSEIKVAQLIGYVAEHSAYHHGEQSLASTIIGMAQNFVGSNNINLMMPIGQFGTRNQGGKEHASARYIFTSLSKITRILFPEHDDHVLKYLEDDNQVVEPEWYMPIIPMCLVNGSSGIGTGWSTDIPNYNHKEIVEQIRGKLEGKPFTELHPWYKGFQGQIEINPKGGYIVKGQYEIDEVEETIKITELPVGKWTRDYKNYLEELLSPPKGEPEIEDIREYHTNNRVHFEVQAIPGRIQQWGDIEKKLKLSTTMQTTNIVMFNDKYKLKRYQSTVEIMEEFYALRLKCYQKRKDYLVSKIQRDVDILQNKMKFITLVVNGTLEIRNARKKGVLNKLKELGLTPMSKITRINSTKIQAFEEKKKESQAEKNEDNEDEEVQQDEEEEEEQVQEGEIPLSEYNYLLSMPIFSLTEEKVLQLKKQVEEKESELLILQKKEIKDMWTEDLDKFIEVIEQVEEKEEKERLTGKGFTQNGKARAKKKNNNKEKEQKKQQNNSSDDESEKKTVVKNKNPQKSDNEKQKPKENNDKQKKIDESFLVKKKMDAEQQKTEEKVQKKEQKKEPMKQLSLIERISQKYSNQAEQQVTADILDTNKRKKDPSSTSTSVYSMDMPQQNLKRKKNNKLKEDDDDFDLDLDFLEPSQIIMNPSQDPNKRTLRSNGKKPRTIYKLDSDSDNDEFNQQNDESDEEEEEEFVMMPSKSNKKKLFDEDEDD</sequence>
<comment type="subunit">
    <text evidence="13">Homodimer.</text>
</comment>
<dbReference type="InterPro" id="IPR034157">
    <property type="entry name" value="TOPRIM_TopoII"/>
</dbReference>
<keyword evidence="10 12" id="KW-0238">DNA-binding</keyword>
<evidence type="ECO:0000313" key="18">
    <source>
        <dbReference type="Proteomes" id="UP000009168"/>
    </source>
</evidence>
<accession>I7M5X3</accession>
<dbReference type="SUPFAM" id="SSF56719">
    <property type="entry name" value="Type II DNA topoisomerase"/>
    <property type="match status" value="1"/>
</dbReference>